<name>A0AAD5QDF5_PARTN</name>
<organism evidence="1 2">
    <name type="scientific">Parelaphostrongylus tenuis</name>
    <name type="common">Meningeal worm</name>
    <dbReference type="NCBI Taxonomy" id="148309"/>
    <lineage>
        <taxon>Eukaryota</taxon>
        <taxon>Metazoa</taxon>
        <taxon>Ecdysozoa</taxon>
        <taxon>Nematoda</taxon>
        <taxon>Chromadorea</taxon>
        <taxon>Rhabditida</taxon>
        <taxon>Rhabditina</taxon>
        <taxon>Rhabditomorpha</taxon>
        <taxon>Strongyloidea</taxon>
        <taxon>Metastrongylidae</taxon>
        <taxon>Parelaphostrongylus</taxon>
    </lineage>
</organism>
<reference evidence="1" key="1">
    <citation type="submission" date="2021-06" db="EMBL/GenBank/DDBJ databases">
        <title>Parelaphostrongylus tenuis whole genome reference sequence.</title>
        <authorList>
            <person name="Garwood T.J."/>
            <person name="Larsen P.A."/>
            <person name="Fountain-Jones N.M."/>
            <person name="Garbe J.R."/>
            <person name="Macchietto M.G."/>
            <person name="Kania S.A."/>
            <person name="Gerhold R.W."/>
            <person name="Richards J.E."/>
            <person name="Wolf T.M."/>
        </authorList>
    </citation>
    <scope>NUCLEOTIDE SEQUENCE</scope>
    <source>
        <strain evidence="1">MNPRO001-30</strain>
        <tissue evidence="1">Meninges</tissue>
    </source>
</reference>
<dbReference type="EMBL" id="JAHQIW010000296">
    <property type="protein sequence ID" value="KAJ1347247.1"/>
    <property type="molecule type" value="Genomic_DNA"/>
</dbReference>
<proteinExistence type="predicted"/>
<accession>A0AAD5QDF5</accession>
<gene>
    <name evidence="1" type="ORF">KIN20_002264</name>
</gene>
<dbReference type="AlphaFoldDB" id="A0AAD5QDF5"/>
<evidence type="ECO:0000313" key="2">
    <source>
        <dbReference type="Proteomes" id="UP001196413"/>
    </source>
</evidence>
<evidence type="ECO:0000313" key="1">
    <source>
        <dbReference type="EMBL" id="KAJ1347247.1"/>
    </source>
</evidence>
<sequence>MLRTTNRHDDREELKEIKTTCERHADLCRQYADCSLSLQMNDAQLEILSETAQTLRERHARIRRTIDEKPREPTFLK</sequence>
<protein>
    <submittedName>
        <fullName evidence="1">Uncharacterized protein</fullName>
    </submittedName>
</protein>
<comment type="caution">
    <text evidence="1">The sequence shown here is derived from an EMBL/GenBank/DDBJ whole genome shotgun (WGS) entry which is preliminary data.</text>
</comment>
<keyword evidence="2" id="KW-1185">Reference proteome</keyword>
<dbReference type="Proteomes" id="UP001196413">
    <property type="component" value="Unassembled WGS sequence"/>
</dbReference>